<evidence type="ECO:0000313" key="2">
    <source>
        <dbReference type="EMBL" id="KIQ67970.1"/>
    </source>
</evidence>
<dbReference type="NCBIfam" id="TIGR03177">
    <property type="entry name" value="pilus_cpaB"/>
    <property type="match status" value="1"/>
</dbReference>
<sequence length="285" mass="30320">MRAVFGLVLIVGLGLAGFAVYMVQGYFEQQQQALARERAAAREQTPTVEIYAVTRDIGYGEELTPADVAVIRYAQPHLPAGTFATEEELFPQGAANPRTVLRRMEANEPVLASKVTGPGERAGITTRLTPGMRAFTVSVDATSGVSGFLRPGDRVDVYWTGQMPGSNTGEVTKLIDTALEIIAVDQSSDADRTEASVADTVTVQVSPQQVAHLAQAQATGSLSLSLVGLQDETIAAAIEVDQRALLGIVEQAPIVEEVEEAPEVCTTRVRRGADVVDIQIPCATN</sequence>
<dbReference type="Pfam" id="PF08666">
    <property type="entry name" value="SAF"/>
    <property type="match status" value="1"/>
</dbReference>
<dbReference type="InterPro" id="IPR013974">
    <property type="entry name" value="SAF"/>
</dbReference>
<dbReference type="CDD" id="cd11614">
    <property type="entry name" value="SAF_CpaB_FlgA_like"/>
    <property type="match status" value="1"/>
</dbReference>
<dbReference type="PATRIC" id="fig|1123501.6.peg.3551"/>
<dbReference type="RefSeq" id="WP_018302185.1">
    <property type="nucleotide sequence ID" value="NZ_KB902282.1"/>
</dbReference>
<evidence type="ECO:0000259" key="1">
    <source>
        <dbReference type="SMART" id="SM00858"/>
    </source>
</evidence>
<evidence type="ECO:0000313" key="3">
    <source>
        <dbReference type="Proteomes" id="UP000035100"/>
    </source>
</evidence>
<comment type="caution">
    <text evidence="2">The sequence shown here is derived from an EMBL/GenBank/DDBJ whole genome shotgun (WGS) entry which is preliminary data.</text>
</comment>
<dbReference type="eggNOG" id="COG3745">
    <property type="taxonomic scope" value="Bacteria"/>
</dbReference>
<organism evidence="2 3">
    <name type="scientific">Wenxinia marina DSM 24838</name>
    <dbReference type="NCBI Taxonomy" id="1123501"/>
    <lineage>
        <taxon>Bacteria</taxon>
        <taxon>Pseudomonadati</taxon>
        <taxon>Pseudomonadota</taxon>
        <taxon>Alphaproteobacteria</taxon>
        <taxon>Rhodobacterales</taxon>
        <taxon>Roseobacteraceae</taxon>
        <taxon>Wenxinia</taxon>
    </lineage>
</organism>
<dbReference type="SMART" id="SM00858">
    <property type="entry name" value="SAF"/>
    <property type="match status" value="1"/>
</dbReference>
<reference evidence="2 3" key="1">
    <citation type="submission" date="2013-01" db="EMBL/GenBank/DDBJ databases">
        <authorList>
            <person name="Fiebig A."/>
            <person name="Goeker M."/>
            <person name="Klenk H.-P.P."/>
        </authorList>
    </citation>
    <scope>NUCLEOTIDE SEQUENCE [LARGE SCALE GENOMIC DNA]</scope>
    <source>
        <strain evidence="2 3">DSM 24838</strain>
    </source>
</reference>
<accession>A0A0D0NI06</accession>
<dbReference type="OrthoDB" id="163768at2"/>
<dbReference type="EMBL" id="AONG01000018">
    <property type="protein sequence ID" value="KIQ67970.1"/>
    <property type="molecule type" value="Genomic_DNA"/>
</dbReference>
<dbReference type="AlphaFoldDB" id="A0A0D0NI06"/>
<name>A0A0D0NI06_9RHOB</name>
<dbReference type="Proteomes" id="UP000035100">
    <property type="component" value="Unassembled WGS sequence"/>
</dbReference>
<dbReference type="Pfam" id="PF16976">
    <property type="entry name" value="RcpC"/>
    <property type="match status" value="1"/>
</dbReference>
<proteinExistence type="predicted"/>
<protein>
    <submittedName>
        <fullName evidence="2">Flp pilus assembly protein CpaB</fullName>
    </submittedName>
</protein>
<feature type="domain" description="SAF" evidence="1">
    <location>
        <begin position="48"/>
        <end position="116"/>
    </location>
</feature>
<dbReference type="InterPro" id="IPR017592">
    <property type="entry name" value="Pilus_assmbl_Flp-typ_CpaB"/>
</dbReference>
<dbReference type="InterPro" id="IPR031571">
    <property type="entry name" value="RcpC_dom"/>
</dbReference>
<gene>
    <name evidence="2" type="ORF">Wenmar_03425</name>
</gene>
<keyword evidence="3" id="KW-1185">Reference proteome</keyword>
<dbReference type="STRING" id="1123501.Wenmar_03425"/>